<dbReference type="Gene3D" id="3.30.390.50">
    <property type="entry name" value="CO dehydrogenase flavoprotein, C-terminal domain"/>
    <property type="match status" value="1"/>
</dbReference>
<reference evidence="1 2" key="1">
    <citation type="journal article" date="2020" name="ISME J.">
        <title>Uncovering the hidden diversity of litter-decomposition mechanisms in mushroom-forming fungi.</title>
        <authorList>
            <person name="Floudas D."/>
            <person name="Bentzer J."/>
            <person name="Ahren D."/>
            <person name="Johansson T."/>
            <person name="Persson P."/>
            <person name="Tunlid A."/>
        </authorList>
    </citation>
    <scope>NUCLEOTIDE SEQUENCE [LARGE SCALE GENOMIC DNA]</scope>
    <source>
        <strain evidence="1 2">CBS 146.42</strain>
    </source>
</reference>
<gene>
    <name evidence="1" type="ORF">D9756_000328</name>
</gene>
<dbReference type="Proteomes" id="UP000559027">
    <property type="component" value="Unassembled WGS sequence"/>
</dbReference>
<protein>
    <submittedName>
        <fullName evidence="1">Uncharacterized protein</fullName>
    </submittedName>
</protein>
<dbReference type="AlphaFoldDB" id="A0A8H5GF50"/>
<dbReference type="OrthoDB" id="201621at2759"/>
<sequence length="100" mass="10954">MAKSWKWAYGQTPEFTYTVDSTFSWGTISAKIVSKHGLVLSCILNITDSRLATQDAVHVFQLAKAIEGQRYSFVDDILATSSTTGEAASNVSSWLKTVMS</sequence>
<dbReference type="EMBL" id="JAACJO010000001">
    <property type="protein sequence ID" value="KAF5363630.1"/>
    <property type="molecule type" value="Genomic_DNA"/>
</dbReference>
<evidence type="ECO:0000313" key="1">
    <source>
        <dbReference type="EMBL" id="KAF5363630.1"/>
    </source>
</evidence>
<organism evidence="1 2">
    <name type="scientific">Leucocoprinus leucothites</name>
    <dbReference type="NCBI Taxonomy" id="201217"/>
    <lineage>
        <taxon>Eukaryota</taxon>
        <taxon>Fungi</taxon>
        <taxon>Dikarya</taxon>
        <taxon>Basidiomycota</taxon>
        <taxon>Agaricomycotina</taxon>
        <taxon>Agaricomycetes</taxon>
        <taxon>Agaricomycetidae</taxon>
        <taxon>Agaricales</taxon>
        <taxon>Agaricineae</taxon>
        <taxon>Agaricaceae</taxon>
        <taxon>Leucocoprinus</taxon>
    </lineage>
</organism>
<comment type="caution">
    <text evidence="1">The sequence shown here is derived from an EMBL/GenBank/DDBJ whole genome shotgun (WGS) entry which is preliminary data.</text>
</comment>
<proteinExistence type="predicted"/>
<keyword evidence="2" id="KW-1185">Reference proteome</keyword>
<evidence type="ECO:0000313" key="2">
    <source>
        <dbReference type="Proteomes" id="UP000559027"/>
    </source>
</evidence>
<accession>A0A8H5GF50</accession>
<name>A0A8H5GF50_9AGAR</name>